<dbReference type="OrthoDB" id="9798006at2"/>
<dbReference type="PANTHER" id="PTHR43072">
    <property type="entry name" value="N-ACETYLTRANSFERASE"/>
    <property type="match status" value="1"/>
</dbReference>
<keyword evidence="1 6" id="KW-0808">Transferase</keyword>
<dbReference type="Pfam" id="PF13420">
    <property type="entry name" value="Acetyltransf_4"/>
    <property type="match status" value="1"/>
</dbReference>
<keyword evidence="2" id="KW-0012">Acyltransferase</keyword>
<protein>
    <submittedName>
        <fullName evidence="6">N-acetyltransferase</fullName>
    </submittedName>
</protein>
<gene>
    <name evidence="6" type="primary">pat</name>
    <name evidence="6" type="ORF">MHA01_31840</name>
</gene>
<dbReference type="AlphaFoldDB" id="A0A510YA89"/>
<dbReference type="Gene3D" id="3.40.630.30">
    <property type="match status" value="1"/>
</dbReference>
<dbReference type="FunFam" id="3.40.630.30:FF:000026">
    <property type="entry name" value="Phosphinothricin acetyltransferase"/>
    <property type="match status" value="1"/>
</dbReference>
<evidence type="ECO:0000256" key="1">
    <source>
        <dbReference type="ARBA" id="ARBA00022679"/>
    </source>
</evidence>
<evidence type="ECO:0000259" key="5">
    <source>
        <dbReference type="PROSITE" id="PS51186"/>
    </source>
</evidence>
<dbReference type="SUPFAM" id="SSF55729">
    <property type="entry name" value="Acyl-CoA N-acyltransferases (Nat)"/>
    <property type="match status" value="1"/>
</dbReference>
<keyword evidence="7" id="KW-1185">Reference proteome</keyword>
<evidence type="ECO:0000313" key="6">
    <source>
        <dbReference type="EMBL" id="GEK60279.1"/>
    </source>
</evidence>
<dbReference type="GO" id="GO:0016747">
    <property type="term" value="F:acyltransferase activity, transferring groups other than amino-acyl groups"/>
    <property type="evidence" value="ECO:0007669"/>
    <property type="project" value="InterPro"/>
</dbReference>
<dbReference type="Proteomes" id="UP000321051">
    <property type="component" value="Unassembled WGS sequence"/>
</dbReference>
<evidence type="ECO:0000256" key="3">
    <source>
        <dbReference type="ARBA" id="ARBA00050603"/>
    </source>
</evidence>
<accession>A0A510YA89</accession>
<feature type="domain" description="N-acetyltransferase" evidence="5">
    <location>
        <begin position="1"/>
        <end position="163"/>
    </location>
</feature>
<dbReference type="InterPro" id="IPR000182">
    <property type="entry name" value="GNAT_dom"/>
</dbReference>
<dbReference type="InterPro" id="IPR016181">
    <property type="entry name" value="Acyl_CoA_acyltransferase"/>
</dbReference>
<organism evidence="6 7">
    <name type="scientific">Marinococcus halophilus</name>
    <dbReference type="NCBI Taxonomy" id="1371"/>
    <lineage>
        <taxon>Bacteria</taxon>
        <taxon>Bacillati</taxon>
        <taxon>Bacillota</taxon>
        <taxon>Bacilli</taxon>
        <taxon>Bacillales</taxon>
        <taxon>Bacillaceae</taxon>
        <taxon>Marinococcus</taxon>
    </lineage>
</organism>
<comment type="catalytic activity">
    <reaction evidence="4">
        <text>L-methionine sulfone + acetyl-CoA = N-acetyl-L-methionine sulfone + CoA + H(+)</text>
        <dbReference type="Rhea" id="RHEA:47656"/>
        <dbReference type="ChEBI" id="CHEBI:15378"/>
        <dbReference type="ChEBI" id="CHEBI:57287"/>
        <dbReference type="ChEBI" id="CHEBI:57288"/>
        <dbReference type="ChEBI" id="CHEBI:87824"/>
        <dbReference type="ChEBI" id="CHEBI:87825"/>
    </reaction>
</comment>
<comment type="catalytic activity">
    <reaction evidence="3">
        <text>L-methionine sulfoximine + acetyl-CoA = N-acetyl-L-methionine sulfoximine + CoA + H(+)</text>
        <dbReference type="Rhea" id="RHEA:47660"/>
        <dbReference type="ChEBI" id="CHEBI:15378"/>
        <dbReference type="ChEBI" id="CHEBI:57287"/>
        <dbReference type="ChEBI" id="CHEBI:57288"/>
        <dbReference type="ChEBI" id="CHEBI:87826"/>
        <dbReference type="ChEBI" id="CHEBI:87827"/>
    </reaction>
</comment>
<dbReference type="PROSITE" id="PS51186">
    <property type="entry name" value="GNAT"/>
    <property type="match status" value="1"/>
</dbReference>
<dbReference type="EMBL" id="BJUN01000040">
    <property type="protein sequence ID" value="GEK60279.1"/>
    <property type="molecule type" value="Genomic_DNA"/>
</dbReference>
<evidence type="ECO:0000256" key="4">
    <source>
        <dbReference type="ARBA" id="ARBA00051334"/>
    </source>
</evidence>
<reference evidence="6 7" key="1">
    <citation type="submission" date="2019-07" db="EMBL/GenBank/DDBJ databases">
        <title>Whole genome shotgun sequence of Marinococcus halophilus NBRC 102359.</title>
        <authorList>
            <person name="Hosoyama A."/>
            <person name="Uohara A."/>
            <person name="Ohji S."/>
            <person name="Ichikawa N."/>
        </authorList>
    </citation>
    <scope>NUCLEOTIDE SEQUENCE [LARGE SCALE GENOMIC DNA]</scope>
    <source>
        <strain evidence="6 7">NBRC 102359</strain>
    </source>
</reference>
<dbReference type="STRING" id="1371.GCA_900166605_01291"/>
<proteinExistence type="predicted"/>
<comment type="caution">
    <text evidence="6">The sequence shown here is derived from an EMBL/GenBank/DDBJ whole genome shotgun (WGS) entry which is preliminary data.</text>
</comment>
<sequence>MSIRPAKEADIHAITEIYNDAILNTTAVYDYHPYSTENRLEWLRTKKQQDLPVFVYEQNGKVQGYATYGPFRPWAAFKYSIEHSVYVHPESRGAGVGRILLRTLIDHAEKEGFATMIAGIDSSNPGSIYLHETEAFEYVGTVKKAGYKFERWLDLVFYQRALSGPEAPAEH</sequence>
<dbReference type="CDD" id="cd04301">
    <property type="entry name" value="NAT_SF"/>
    <property type="match status" value="1"/>
</dbReference>
<dbReference type="RefSeq" id="WP_094909137.1">
    <property type="nucleotide sequence ID" value="NZ_BJUN01000040.1"/>
</dbReference>
<dbReference type="PANTHER" id="PTHR43072:SF23">
    <property type="entry name" value="UPF0039 PROTEIN C11D3.02C"/>
    <property type="match status" value="1"/>
</dbReference>
<evidence type="ECO:0000313" key="7">
    <source>
        <dbReference type="Proteomes" id="UP000321051"/>
    </source>
</evidence>
<evidence type="ECO:0000256" key="2">
    <source>
        <dbReference type="ARBA" id="ARBA00023315"/>
    </source>
</evidence>
<name>A0A510YA89_MARHA</name>